<proteinExistence type="predicted"/>
<reference evidence="2 3" key="1">
    <citation type="journal article" date="2016" name="PLoS ONE">
        <title>Sequence Assembly of Yarrowia lipolytica Strain W29/CLIB89 Shows Transposable Element Diversity.</title>
        <authorList>
            <person name="Magnan C."/>
            <person name="Yu J."/>
            <person name="Chang I."/>
            <person name="Jahn E."/>
            <person name="Kanomata Y."/>
            <person name="Wu J."/>
            <person name="Zeller M."/>
            <person name="Oakes M."/>
            <person name="Baldi P."/>
            <person name="Sandmeyer S."/>
        </authorList>
    </citation>
    <scope>NUCLEOTIDE SEQUENCE [LARGE SCALE GENOMIC DNA]</scope>
    <source>
        <strain evidence="3">CLIB89(W29)</strain>
    </source>
</reference>
<name>A0A1D8N655_YARLL</name>
<dbReference type="GeneID" id="94582614"/>
<protein>
    <submittedName>
        <fullName evidence="2">Uncharacterized protein</fullName>
    </submittedName>
</protein>
<dbReference type="EMBL" id="CP017554">
    <property type="protein sequence ID" value="AOW01113.1"/>
    <property type="molecule type" value="Genomic_DNA"/>
</dbReference>
<feature type="region of interest" description="Disordered" evidence="1">
    <location>
        <begin position="81"/>
        <end position="101"/>
    </location>
</feature>
<evidence type="ECO:0000313" key="2">
    <source>
        <dbReference type="EMBL" id="AOW01113.1"/>
    </source>
</evidence>
<sequence length="183" mass="20546">MAILLAADTDAQLSVYLPFSYSSYSYLTGHARLWRLLTYKEPPYRGSISDPFSSTKTKRLLSLSRVQLQFPASAGVGALPGGIDGRKKSAQSSLSKSRNSQSGCHVYVPRSESRLRFFCVQPESPNPLRLPASVEYRANEAAKRFSALLLQVCLSSSGILVTRTRSRDPLRQLWAFRYRYEML</sequence>
<dbReference type="AlphaFoldDB" id="A0A1D8N655"/>
<dbReference type="RefSeq" id="XP_068138054.1">
    <property type="nucleotide sequence ID" value="XM_068281953.1"/>
</dbReference>
<accession>A0A1D8N655</accession>
<gene>
    <name evidence="2" type="ORF">YALI1_B03324g</name>
</gene>
<evidence type="ECO:0000256" key="1">
    <source>
        <dbReference type="SAM" id="MobiDB-lite"/>
    </source>
</evidence>
<evidence type="ECO:0000313" key="3">
    <source>
        <dbReference type="Proteomes" id="UP000182444"/>
    </source>
</evidence>
<feature type="compositionally biased region" description="Low complexity" evidence="1">
    <location>
        <begin position="90"/>
        <end position="101"/>
    </location>
</feature>
<organism evidence="2 3">
    <name type="scientific">Yarrowia lipolytica</name>
    <name type="common">Candida lipolytica</name>
    <dbReference type="NCBI Taxonomy" id="4952"/>
    <lineage>
        <taxon>Eukaryota</taxon>
        <taxon>Fungi</taxon>
        <taxon>Dikarya</taxon>
        <taxon>Ascomycota</taxon>
        <taxon>Saccharomycotina</taxon>
        <taxon>Dipodascomycetes</taxon>
        <taxon>Dipodascales</taxon>
        <taxon>Dipodascales incertae sedis</taxon>
        <taxon>Yarrowia</taxon>
    </lineage>
</organism>
<dbReference type="VEuPathDB" id="FungiDB:YALI1_B03324g"/>
<dbReference type="Proteomes" id="UP000182444">
    <property type="component" value="Chromosome 1B"/>
</dbReference>